<comment type="caution">
    <text evidence="1">The sequence shown here is derived from an EMBL/GenBank/DDBJ whole genome shotgun (WGS) entry which is preliminary data.</text>
</comment>
<sequence length="79" mass="9160">MCRGILNRFTPIPSRVLEFYPFMQQSGSRDDSFLQKKGFVSTQQLSFVIRNDFLPFRERGALLLAGVQGWNGGFRKRDE</sequence>
<keyword evidence="2" id="KW-1185">Reference proteome</keyword>
<dbReference type="Proteomes" id="UP001054945">
    <property type="component" value="Unassembled WGS sequence"/>
</dbReference>
<reference evidence="1 2" key="1">
    <citation type="submission" date="2021-06" db="EMBL/GenBank/DDBJ databases">
        <title>Caerostris extrusa draft genome.</title>
        <authorList>
            <person name="Kono N."/>
            <person name="Arakawa K."/>
        </authorList>
    </citation>
    <scope>NUCLEOTIDE SEQUENCE [LARGE SCALE GENOMIC DNA]</scope>
</reference>
<protein>
    <submittedName>
        <fullName evidence="1">Uncharacterized protein</fullName>
    </submittedName>
</protein>
<evidence type="ECO:0000313" key="2">
    <source>
        <dbReference type="Proteomes" id="UP001054945"/>
    </source>
</evidence>
<name>A0AAV4QNC1_CAEEX</name>
<gene>
    <name evidence="1" type="ORF">CEXT_109781</name>
</gene>
<dbReference type="AlphaFoldDB" id="A0AAV4QNC1"/>
<evidence type="ECO:0000313" key="1">
    <source>
        <dbReference type="EMBL" id="GIY11543.1"/>
    </source>
</evidence>
<dbReference type="EMBL" id="BPLR01006657">
    <property type="protein sequence ID" value="GIY11543.1"/>
    <property type="molecule type" value="Genomic_DNA"/>
</dbReference>
<organism evidence="1 2">
    <name type="scientific">Caerostris extrusa</name>
    <name type="common">Bark spider</name>
    <name type="synonym">Caerostris bankana</name>
    <dbReference type="NCBI Taxonomy" id="172846"/>
    <lineage>
        <taxon>Eukaryota</taxon>
        <taxon>Metazoa</taxon>
        <taxon>Ecdysozoa</taxon>
        <taxon>Arthropoda</taxon>
        <taxon>Chelicerata</taxon>
        <taxon>Arachnida</taxon>
        <taxon>Araneae</taxon>
        <taxon>Araneomorphae</taxon>
        <taxon>Entelegynae</taxon>
        <taxon>Araneoidea</taxon>
        <taxon>Araneidae</taxon>
        <taxon>Caerostris</taxon>
    </lineage>
</organism>
<accession>A0AAV4QNC1</accession>
<proteinExistence type="predicted"/>